<feature type="domain" description="AB hydrolase-1" evidence="1">
    <location>
        <begin position="52"/>
        <end position="287"/>
    </location>
</feature>
<dbReference type="AlphaFoldDB" id="A0A0V0IB88"/>
<evidence type="ECO:0000313" key="2">
    <source>
        <dbReference type="EMBL" id="JAP29752.1"/>
    </source>
</evidence>
<dbReference type="InterPro" id="IPR000639">
    <property type="entry name" value="Epox_hydrolase-like"/>
</dbReference>
<dbReference type="Gene3D" id="3.40.50.1820">
    <property type="entry name" value="alpha/beta hydrolase"/>
    <property type="match status" value="1"/>
</dbReference>
<evidence type="ECO:0000259" key="1">
    <source>
        <dbReference type="Pfam" id="PF00561"/>
    </source>
</evidence>
<name>A0A0V0IB88_SOLCH</name>
<dbReference type="EMBL" id="GEDG01008330">
    <property type="protein sequence ID" value="JAP30182.1"/>
    <property type="molecule type" value="Transcribed_RNA"/>
</dbReference>
<organism evidence="2">
    <name type="scientific">Solanum chacoense</name>
    <name type="common">Chaco potato</name>
    <dbReference type="NCBI Taxonomy" id="4108"/>
    <lineage>
        <taxon>Eukaryota</taxon>
        <taxon>Viridiplantae</taxon>
        <taxon>Streptophyta</taxon>
        <taxon>Embryophyta</taxon>
        <taxon>Tracheophyta</taxon>
        <taxon>Spermatophyta</taxon>
        <taxon>Magnoliopsida</taxon>
        <taxon>eudicotyledons</taxon>
        <taxon>Gunneridae</taxon>
        <taxon>Pentapetalae</taxon>
        <taxon>asterids</taxon>
        <taxon>lamiids</taxon>
        <taxon>Solanales</taxon>
        <taxon>Solanaceae</taxon>
        <taxon>Solanoideae</taxon>
        <taxon>Solaneae</taxon>
        <taxon>Solanum</taxon>
    </lineage>
</organism>
<evidence type="ECO:0000313" key="3">
    <source>
        <dbReference type="EMBL" id="JAP30182.1"/>
    </source>
</evidence>
<accession>A0A0V0IB88</accession>
<dbReference type="InterPro" id="IPR000073">
    <property type="entry name" value="AB_hydrolase_1"/>
</dbReference>
<protein>
    <submittedName>
        <fullName evidence="3">Putative epoxide hydrolase 3-like</fullName>
    </submittedName>
    <submittedName>
        <fullName evidence="2">Putative ovule protein</fullName>
    </submittedName>
</protein>
<keyword evidence="3" id="KW-0378">Hydrolase</keyword>
<dbReference type="PRINTS" id="PR00412">
    <property type="entry name" value="EPOXHYDRLASE"/>
</dbReference>
<dbReference type="PRINTS" id="PR00111">
    <property type="entry name" value="ABHYDROLASE"/>
</dbReference>
<dbReference type="InterPro" id="IPR052370">
    <property type="entry name" value="Meta-cleavage_hydrolase"/>
</dbReference>
<dbReference type="SUPFAM" id="SSF53474">
    <property type="entry name" value="alpha/beta-Hydrolases"/>
    <property type="match status" value="1"/>
</dbReference>
<dbReference type="EMBL" id="GEDG01008777">
    <property type="protein sequence ID" value="JAP29752.1"/>
    <property type="molecule type" value="Transcribed_RNA"/>
</dbReference>
<proteinExistence type="predicted"/>
<sequence length="317" mass="36283">MAKSNCFSFTASRSWFLKYSFSNSGLKSSTTDLGNGTIIHCWIPKTHKEKNPSLVLIHGIGANAMWQWSEFIKPLSSRFNLYVPDLLFFGESYTSRPERTESFQAECVMRTMEGYGVKKMDVVGLSYGGFVGYSMAVQFPEVVEKLVLACCGVCFEEKDMENGMFQLKSVDEAVAVLLPQSPEKLRELVKLSFYKPIKNLPSCFLNDFIDVMCTVNHQERKELIETLHYNRKLSDLPKITQPTLIMWGEYDKIFPLELAHRLKRHLSENAELVIIKDAGHAINMEKPKELFKHLKSFLLDSRPHTKHDSNGNSHKLD</sequence>
<dbReference type="PANTHER" id="PTHR43139:SF25">
    <property type="entry name" value="ALPHA_BETA-HYDROLASES SUPERFAMILY PROTEIN"/>
    <property type="match status" value="1"/>
</dbReference>
<dbReference type="GO" id="GO:0016787">
    <property type="term" value="F:hydrolase activity"/>
    <property type="evidence" value="ECO:0007669"/>
    <property type="project" value="UniProtKB-KW"/>
</dbReference>
<dbReference type="Pfam" id="PF00561">
    <property type="entry name" value="Abhydrolase_1"/>
    <property type="match status" value="1"/>
</dbReference>
<dbReference type="InterPro" id="IPR029058">
    <property type="entry name" value="AB_hydrolase_fold"/>
</dbReference>
<dbReference type="PANTHER" id="PTHR43139">
    <property type="entry name" value="SI:DKEY-122A22.2"/>
    <property type="match status" value="1"/>
</dbReference>
<reference evidence="2" key="1">
    <citation type="submission" date="2015-12" db="EMBL/GenBank/DDBJ databases">
        <title>Gene expression during late stages of embryo sac development: a critical building block for successful pollen-pistil interactions.</title>
        <authorList>
            <person name="Liu Y."/>
            <person name="Joly V."/>
            <person name="Sabar M."/>
            <person name="Matton D.P."/>
        </authorList>
    </citation>
    <scope>NUCLEOTIDE SEQUENCE</scope>
</reference>